<organism evidence="2 3">
    <name type="scientific">Timema podura</name>
    <name type="common">Walking stick</name>
    <dbReference type="NCBI Taxonomy" id="61482"/>
    <lineage>
        <taxon>Eukaryota</taxon>
        <taxon>Metazoa</taxon>
        <taxon>Ecdysozoa</taxon>
        <taxon>Arthropoda</taxon>
        <taxon>Hexapoda</taxon>
        <taxon>Insecta</taxon>
        <taxon>Pterygota</taxon>
        <taxon>Neoptera</taxon>
        <taxon>Polyneoptera</taxon>
        <taxon>Phasmatodea</taxon>
        <taxon>Timematodea</taxon>
        <taxon>Timematoidea</taxon>
        <taxon>Timematidae</taxon>
        <taxon>Timema</taxon>
    </lineage>
</organism>
<name>A0ABN7NLG2_TIMPD</name>
<evidence type="ECO:0000313" key="3">
    <source>
        <dbReference type="Proteomes" id="UP001153148"/>
    </source>
</evidence>
<accession>A0ABN7NLG2</accession>
<gene>
    <name evidence="2" type="ORF">TPAB3V08_LOCUS2285</name>
</gene>
<protein>
    <submittedName>
        <fullName evidence="2">Uncharacterized protein</fullName>
    </submittedName>
</protein>
<evidence type="ECO:0000313" key="2">
    <source>
        <dbReference type="EMBL" id="CAG2055279.1"/>
    </source>
</evidence>
<dbReference type="Proteomes" id="UP001153148">
    <property type="component" value="Unassembled WGS sequence"/>
</dbReference>
<comment type="caution">
    <text evidence="2">The sequence shown here is derived from an EMBL/GenBank/DDBJ whole genome shotgun (WGS) entry which is preliminary data.</text>
</comment>
<keyword evidence="1" id="KW-0812">Transmembrane</keyword>
<reference evidence="2" key="1">
    <citation type="submission" date="2021-03" db="EMBL/GenBank/DDBJ databases">
        <authorList>
            <person name="Tran Van P."/>
        </authorList>
    </citation>
    <scope>NUCLEOTIDE SEQUENCE</scope>
</reference>
<keyword evidence="1" id="KW-0472">Membrane</keyword>
<feature type="transmembrane region" description="Helical" evidence="1">
    <location>
        <begin position="127"/>
        <end position="145"/>
    </location>
</feature>
<dbReference type="EMBL" id="CAJPIN010002289">
    <property type="protein sequence ID" value="CAG2055279.1"/>
    <property type="molecule type" value="Genomic_DNA"/>
</dbReference>
<evidence type="ECO:0000256" key="1">
    <source>
        <dbReference type="SAM" id="Phobius"/>
    </source>
</evidence>
<feature type="transmembrane region" description="Helical" evidence="1">
    <location>
        <begin position="36"/>
        <end position="59"/>
    </location>
</feature>
<keyword evidence="3" id="KW-1185">Reference proteome</keyword>
<proteinExistence type="predicted"/>
<keyword evidence="1" id="KW-1133">Transmembrane helix</keyword>
<sequence>MYVQRRGASYSLMKLVAAGRTLVVTQRSRSNPGKRLYRVIVTVIVWSWVCACGCARSAANVVPGYRHWEVRCGTALEERSDLQTKCLNKCLTLDCPEETFPVKGIPNLVTCYLTLYIKDSVPTMTKVWSNAVVVILALTLMVTMISTDIVQSNCISDQDCPSGQVCMATSDYQCSVKNPCPRLRCTKVITLSTIFNR</sequence>